<protein>
    <submittedName>
        <fullName evidence="1 2">Toxin RelE</fullName>
    </submittedName>
</protein>
<evidence type="ECO:0000313" key="3">
    <source>
        <dbReference type="Proteomes" id="UP000030765"/>
    </source>
</evidence>
<keyword evidence="3" id="KW-1185">Reference proteome</keyword>
<dbReference type="EnsemblMetazoa" id="ASIC010922-RA">
    <property type="protein sequence ID" value="ASIC010922-PA"/>
    <property type="gene ID" value="ASIC010922"/>
</dbReference>
<evidence type="ECO:0000313" key="2">
    <source>
        <dbReference type="EnsemblMetazoa" id="ASIC010922-PA"/>
    </source>
</evidence>
<gene>
    <name evidence="1" type="ORF">ZHAS_00010922</name>
</gene>
<dbReference type="Proteomes" id="UP000030765">
    <property type="component" value="Unassembled WGS sequence"/>
</dbReference>
<sequence>MGPGYKCPECTDRLRTVMPQRAAGDLRRCERHISRTHAAPERDVILMAPAVEG</sequence>
<accession>A0A084VYT8</accession>
<name>A0A084VYT8_ANOSI</name>
<dbReference type="EMBL" id="ATLV01018462">
    <property type="status" value="NOT_ANNOTATED_CDS"/>
    <property type="molecule type" value="Genomic_DNA"/>
</dbReference>
<dbReference type="VEuPathDB" id="VectorBase:ASIC010922"/>
<organism evidence="1">
    <name type="scientific">Anopheles sinensis</name>
    <name type="common">Mosquito</name>
    <dbReference type="NCBI Taxonomy" id="74873"/>
    <lineage>
        <taxon>Eukaryota</taxon>
        <taxon>Metazoa</taxon>
        <taxon>Ecdysozoa</taxon>
        <taxon>Arthropoda</taxon>
        <taxon>Hexapoda</taxon>
        <taxon>Insecta</taxon>
        <taxon>Pterygota</taxon>
        <taxon>Neoptera</taxon>
        <taxon>Endopterygota</taxon>
        <taxon>Diptera</taxon>
        <taxon>Nematocera</taxon>
        <taxon>Culicoidea</taxon>
        <taxon>Culicidae</taxon>
        <taxon>Anophelinae</taxon>
        <taxon>Anopheles</taxon>
    </lineage>
</organism>
<dbReference type="AlphaFoldDB" id="A0A084VYT8"/>
<proteinExistence type="predicted"/>
<reference evidence="1 3" key="1">
    <citation type="journal article" date="2014" name="BMC Genomics">
        <title>Genome sequence of Anopheles sinensis provides insight into genetics basis of mosquito competence for malaria parasites.</title>
        <authorList>
            <person name="Zhou D."/>
            <person name="Zhang D."/>
            <person name="Ding G."/>
            <person name="Shi L."/>
            <person name="Hou Q."/>
            <person name="Ye Y."/>
            <person name="Xu Y."/>
            <person name="Zhou H."/>
            <person name="Xiong C."/>
            <person name="Li S."/>
            <person name="Yu J."/>
            <person name="Hong S."/>
            <person name="Yu X."/>
            <person name="Zou P."/>
            <person name="Chen C."/>
            <person name="Chang X."/>
            <person name="Wang W."/>
            <person name="Lv Y."/>
            <person name="Sun Y."/>
            <person name="Ma L."/>
            <person name="Shen B."/>
            <person name="Zhu C."/>
        </authorList>
    </citation>
    <scope>NUCLEOTIDE SEQUENCE [LARGE SCALE GENOMIC DNA]</scope>
</reference>
<dbReference type="EMBL" id="KE525234">
    <property type="protein sequence ID" value="KFB43132.1"/>
    <property type="molecule type" value="Genomic_DNA"/>
</dbReference>
<evidence type="ECO:0000313" key="1">
    <source>
        <dbReference type="EMBL" id="KFB43132.1"/>
    </source>
</evidence>
<reference evidence="2" key="2">
    <citation type="submission" date="2020-05" db="UniProtKB">
        <authorList>
            <consortium name="EnsemblMetazoa"/>
        </authorList>
    </citation>
    <scope>IDENTIFICATION</scope>
</reference>